<protein>
    <submittedName>
        <fullName evidence="1">Uncharacterized protein</fullName>
    </submittedName>
</protein>
<name>A0A4V4HCG6_DENBC</name>
<evidence type="ECO:0000313" key="1">
    <source>
        <dbReference type="EMBL" id="THU83165.1"/>
    </source>
</evidence>
<proteinExistence type="predicted"/>
<gene>
    <name evidence="1" type="ORF">K435DRAFT_807724</name>
</gene>
<dbReference type="Proteomes" id="UP000297245">
    <property type="component" value="Unassembled WGS sequence"/>
</dbReference>
<keyword evidence="2" id="KW-1185">Reference proteome</keyword>
<reference evidence="1 2" key="1">
    <citation type="journal article" date="2019" name="Nat. Ecol. Evol.">
        <title>Megaphylogeny resolves global patterns of mushroom evolution.</title>
        <authorList>
            <person name="Varga T."/>
            <person name="Krizsan K."/>
            <person name="Foldi C."/>
            <person name="Dima B."/>
            <person name="Sanchez-Garcia M."/>
            <person name="Sanchez-Ramirez S."/>
            <person name="Szollosi G.J."/>
            <person name="Szarkandi J.G."/>
            <person name="Papp V."/>
            <person name="Albert L."/>
            <person name="Andreopoulos W."/>
            <person name="Angelini C."/>
            <person name="Antonin V."/>
            <person name="Barry K.W."/>
            <person name="Bougher N.L."/>
            <person name="Buchanan P."/>
            <person name="Buyck B."/>
            <person name="Bense V."/>
            <person name="Catcheside P."/>
            <person name="Chovatia M."/>
            <person name="Cooper J."/>
            <person name="Damon W."/>
            <person name="Desjardin D."/>
            <person name="Finy P."/>
            <person name="Geml J."/>
            <person name="Haridas S."/>
            <person name="Hughes K."/>
            <person name="Justo A."/>
            <person name="Karasinski D."/>
            <person name="Kautmanova I."/>
            <person name="Kiss B."/>
            <person name="Kocsube S."/>
            <person name="Kotiranta H."/>
            <person name="LaButti K.M."/>
            <person name="Lechner B.E."/>
            <person name="Liimatainen K."/>
            <person name="Lipzen A."/>
            <person name="Lukacs Z."/>
            <person name="Mihaltcheva S."/>
            <person name="Morgado L.N."/>
            <person name="Niskanen T."/>
            <person name="Noordeloos M.E."/>
            <person name="Ohm R.A."/>
            <person name="Ortiz-Santana B."/>
            <person name="Ovrebo C."/>
            <person name="Racz N."/>
            <person name="Riley R."/>
            <person name="Savchenko A."/>
            <person name="Shiryaev A."/>
            <person name="Soop K."/>
            <person name="Spirin V."/>
            <person name="Szebenyi C."/>
            <person name="Tomsovsky M."/>
            <person name="Tulloss R.E."/>
            <person name="Uehling J."/>
            <person name="Grigoriev I.V."/>
            <person name="Vagvolgyi C."/>
            <person name="Papp T."/>
            <person name="Martin F.M."/>
            <person name="Miettinen O."/>
            <person name="Hibbett D.S."/>
            <person name="Nagy L.G."/>
        </authorList>
    </citation>
    <scope>NUCLEOTIDE SEQUENCE [LARGE SCALE GENOMIC DNA]</scope>
    <source>
        <strain evidence="1 2">CBS 962.96</strain>
    </source>
</reference>
<dbReference type="EMBL" id="ML179682">
    <property type="protein sequence ID" value="THU83165.1"/>
    <property type="molecule type" value="Genomic_DNA"/>
</dbReference>
<organism evidence="1 2">
    <name type="scientific">Dendrothele bispora (strain CBS 962.96)</name>
    <dbReference type="NCBI Taxonomy" id="1314807"/>
    <lineage>
        <taxon>Eukaryota</taxon>
        <taxon>Fungi</taxon>
        <taxon>Dikarya</taxon>
        <taxon>Basidiomycota</taxon>
        <taxon>Agaricomycotina</taxon>
        <taxon>Agaricomycetes</taxon>
        <taxon>Agaricomycetidae</taxon>
        <taxon>Agaricales</taxon>
        <taxon>Agaricales incertae sedis</taxon>
        <taxon>Dendrothele</taxon>
    </lineage>
</organism>
<evidence type="ECO:0000313" key="2">
    <source>
        <dbReference type="Proteomes" id="UP000297245"/>
    </source>
</evidence>
<sequence>MSWKNIIKNQVGINGYRASMGIGRRAIVGPARTCRIEKKFRNSHVGDSNTHDISTYPSYSLLIQRFFLCFIEDPGEEICYKSTEEKNIDVQEAVWNEPICELNDLTAAPKRAGQNEGTLSLPNSTRTSATQTPLHEFYVEALEKYADENPEAERTLGLTQFLAVCLYVQLCRQNDSGFRYDYIWYQSRSTSPIPSTGNIDKLSLHLLCGSPLDVCASLLG</sequence>
<dbReference type="AlphaFoldDB" id="A0A4V4HCG6"/>
<accession>A0A4V4HCG6</accession>